<sequence length="534" mass="58082">MDAEKIGREGLTRRLSFRKSLAEAGLPEEYLEKLEQKRRQLDDSIHKYIASKEREYKQYEKDLRQQRRLSLKEQGSGVADEFGPAPQRRALSDGAPALSESLRDGREGGLVGREMRGSTDSQVLVDEDGAALDEDPGRQHENGKPHTNGNRDSKHHSNRELNGLFTPPFLAALEDDERHRLERTTSAPISYPSSGNSKSSSPDLQRTLSDTYTQARPKRPVHLQLAHRTSSSGSSVDGKLVSAMKSSASSTKNRNRRKRVSLAVGDVIVAPADNVPVPVSNNRRASHSRLRSSPAADRERKSEEASLMEEEPLPSPTTALPNTHRPSQAAIGSSLLSDGLTARTEDLISPGQQESVAQTASPFKGDIGDMWHLEDSDDGQAELVDPESDADAEDVFAGEPDQRAGVDAGTGKGRDDVEEEEEEEEEGEQDETEAGVDVDEHGSAVHLEFRPGSVAASQQPTSPGFRRPSVSADPGFQGSNYSTAAYDAEANGIYGSSYIHPTSKASFRAGSLGESYMARNAEWLSQARQSSSRP</sequence>
<feature type="compositionally biased region" description="Basic and acidic residues" evidence="1">
    <location>
        <begin position="101"/>
        <end position="117"/>
    </location>
</feature>
<dbReference type="EMBL" id="MU003790">
    <property type="protein sequence ID" value="KAF2721522.1"/>
    <property type="molecule type" value="Genomic_DNA"/>
</dbReference>
<evidence type="ECO:0000256" key="1">
    <source>
        <dbReference type="SAM" id="MobiDB-lite"/>
    </source>
</evidence>
<name>A0A9P4QBA6_9PEZI</name>
<feature type="compositionally biased region" description="Polar residues" evidence="1">
    <location>
        <begin position="203"/>
        <end position="214"/>
    </location>
</feature>
<evidence type="ECO:0000313" key="2">
    <source>
        <dbReference type="EMBL" id="KAF2721522.1"/>
    </source>
</evidence>
<feature type="compositionally biased region" description="Acidic residues" evidence="1">
    <location>
        <begin position="375"/>
        <end position="396"/>
    </location>
</feature>
<proteinExistence type="predicted"/>
<feature type="compositionally biased region" description="Acidic residues" evidence="1">
    <location>
        <begin position="416"/>
        <end position="437"/>
    </location>
</feature>
<dbReference type="AlphaFoldDB" id="A0A9P4QBA6"/>
<feature type="region of interest" description="Disordered" evidence="1">
    <location>
        <begin position="273"/>
        <end position="477"/>
    </location>
</feature>
<dbReference type="Proteomes" id="UP000799441">
    <property type="component" value="Unassembled WGS sequence"/>
</dbReference>
<feature type="compositionally biased region" description="Acidic residues" evidence="1">
    <location>
        <begin position="125"/>
        <end position="134"/>
    </location>
</feature>
<feature type="compositionally biased region" description="Low complexity" evidence="1">
    <location>
        <begin position="188"/>
        <end position="202"/>
    </location>
</feature>
<feature type="compositionally biased region" description="Basic and acidic residues" evidence="1">
    <location>
        <begin position="438"/>
        <end position="449"/>
    </location>
</feature>
<feature type="compositionally biased region" description="Polar residues" evidence="1">
    <location>
        <begin position="316"/>
        <end position="336"/>
    </location>
</feature>
<comment type="caution">
    <text evidence="2">The sequence shown here is derived from an EMBL/GenBank/DDBJ whole genome shotgun (WGS) entry which is preliminary data.</text>
</comment>
<feature type="compositionally biased region" description="Basic and acidic residues" evidence="1">
    <location>
        <begin position="135"/>
        <end position="152"/>
    </location>
</feature>
<protein>
    <submittedName>
        <fullName evidence="2">Uncharacterized protein</fullName>
    </submittedName>
</protein>
<dbReference type="OrthoDB" id="5326588at2759"/>
<organism evidence="2 3">
    <name type="scientific">Polychaeton citri CBS 116435</name>
    <dbReference type="NCBI Taxonomy" id="1314669"/>
    <lineage>
        <taxon>Eukaryota</taxon>
        <taxon>Fungi</taxon>
        <taxon>Dikarya</taxon>
        <taxon>Ascomycota</taxon>
        <taxon>Pezizomycotina</taxon>
        <taxon>Dothideomycetes</taxon>
        <taxon>Dothideomycetidae</taxon>
        <taxon>Capnodiales</taxon>
        <taxon>Capnodiaceae</taxon>
        <taxon>Polychaeton</taxon>
    </lineage>
</organism>
<gene>
    <name evidence="2" type="ORF">K431DRAFT_303501</name>
</gene>
<evidence type="ECO:0000313" key="3">
    <source>
        <dbReference type="Proteomes" id="UP000799441"/>
    </source>
</evidence>
<reference evidence="2" key="1">
    <citation type="journal article" date="2020" name="Stud. Mycol.">
        <title>101 Dothideomycetes genomes: a test case for predicting lifestyles and emergence of pathogens.</title>
        <authorList>
            <person name="Haridas S."/>
            <person name="Albert R."/>
            <person name="Binder M."/>
            <person name="Bloem J."/>
            <person name="Labutti K."/>
            <person name="Salamov A."/>
            <person name="Andreopoulos B."/>
            <person name="Baker S."/>
            <person name="Barry K."/>
            <person name="Bills G."/>
            <person name="Bluhm B."/>
            <person name="Cannon C."/>
            <person name="Castanera R."/>
            <person name="Culley D."/>
            <person name="Daum C."/>
            <person name="Ezra D."/>
            <person name="Gonzalez J."/>
            <person name="Henrissat B."/>
            <person name="Kuo A."/>
            <person name="Liang C."/>
            <person name="Lipzen A."/>
            <person name="Lutzoni F."/>
            <person name="Magnuson J."/>
            <person name="Mondo S."/>
            <person name="Nolan M."/>
            <person name="Ohm R."/>
            <person name="Pangilinan J."/>
            <person name="Park H.-J."/>
            <person name="Ramirez L."/>
            <person name="Alfaro M."/>
            <person name="Sun H."/>
            <person name="Tritt A."/>
            <person name="Yoshinaga Y."/>
            <person name="Zwiers L.-H."/>
            <person name="Turgeon B."/>
            <person name="Goodwin S."/>
            <person name="Spatafora J."/>
            <person name="Crous P."/>
            <person name="Grigoriev I."/>
        </authorList>
    </citation>
    <scope>NUCLEOTIDE SEQUENCE</scope>
    <source>
        <strain evidence="2">CBS 116435</strain>
    </source>
</reference>
<feature type="compositionally biased region" description="Polar residues" evidence="1">
    <location>
        <begin position="350"/>
        <end position="361"/>
    </location>
</feature>
<accession>A0A9P4QBA6</accession>
<feature type="region of interest" description="Disordered" evidence="1">
    <location>
        <begin position="65"/>
        <end position="258"/>
    </location>
</feature>
<keyword evidence="3" id="KW-1185">Reference proteome</keyword>